<keyword evidence="4" id="KW-1185">Reference proteome</keyword>
<evidence type="ECO:0000259" key="2">
    <source>
        <dbReference type="Pfam" id="PF04149"/>
    </source>
</evidence>
<protein>
    <recommendedName>
        <fullName evidence="2">DUF397 domain-containing protein</fullName>
    </recommendedName>
</protein>
<evidence type="ECO:0000313" key="3">
    <source>
        <dbReference type="EMBL" id="GIM79113.1"/>
    </source>
</evidence>
<feature type="region of interest" description="Disordered" evidence="1">
    <location>
        <begin position="1"/>
        <end position="23"/>
    </location>
</feature>
<dbReference type="InterPro" id="IPR007278">
    <property type="entry name" value="DUF397"/>
</dbReference>
<sequence>MNTPDEVHQWRKSKRSSSGNCVEVSAGPQAIHLRDSKNPEGAVLSFSRETFQDFLRGVRGEEFDLG</sequence>
<proteinExistence type="predicted"/>
<comment type="caution">
    <text evidence="3">The sequence shown here is derived from an EMBL/GenBank/DDBJ whole genome shotgun (WGS) entry which is preliminary data.</text>
</comment>
<dbReference type="Pfam" id="PF04149">
    <property type="entry name" value="DUF397"/>
    <property type="match status" value="1"/>
</dbReference>
<organism evidence="3 4">
    <name type="scientific">Actinoplanes auranticolor</name>
    <dbReference type="NCBI Taxonomy" id="47988"/>
    <lineage>
        <taxon>Bacteria</taxon>
        <taxon>Bacillati</taxon>
        <taxon>Actinomycetota</taxon>
        <taxon>Actinomycetes</taxon>
        <taxon>Micromonosporales</taxon>
        <taxon>Micromonosporaceae</taxon>
        <taxon>Actinoplanes</taxon>
    </lineage>
</organism>
<name>A0A919SY09_9ACTN</name>
<reference evidence="3" key="1">
    <citation type="submission" date="2021-03" db="EMBL/GenBank/DDBJ databases">
        <title>Whole genome shotgun sequence of Actinoplanes auranticolor NBRC 12245.</title>
        <authorList>
            <person name="Komaki H."/>
            <person name="Tamura T."/>
        </authorList>
    </citation>
    <scope>NUCLEOTIDE SEQUENCE</scope>
    <source>
        <strain evidence="3">NBRC 12245</strain>
    </source>
</reference>
<feature type="domain" description="DUF397" evidence="2">
    <location>
        <begin position="9"/>
        <end position="59"/>
    </location>
</feature>
<dbReference type="RefSeq" id="WP_212994206.1">
    <property type="nucleotide sequence ID" value="NZ_BAABEA010000002.1"/>
</dbReference>
<accession>A0A919SY09</accession>
<gene>
    <name evidence="3" type="ORF">Aau02nite_84140</name>
</gene>
<dbReference type="AlphaFoldDB" id="A0A919SY09"/>
<evidence type="ECO:0000313" key="4">
    <source>
        <dbReference type="Proteomes" id="UP000681340"/>
    </source>
</evidence>
<dbReference type="Proteomes" id="UP000681340">
    <property type="component" value="Unassembled WGS sequence"/>
</dbReference>
<dbReference type="EMBL" id="BOQL01000080">
    <property type="protein sequence ID" value="GIM79113.1"/>
    <property type="molecule type" value="Genomic_DNA"/>
</dbReference>
<evidence type="ECO:0000256" key="1">
    <source>
        <dbReference type="SAM" id="MobiDB-lite"/>
    </source>
</evidence>